<name>A0A9X5GTX4_9FIRM</name>
<dbReference type="AlphaFoldDB" id="A0A9X5GTX4"/>
<organism evidence="1 2">
    <name type="scientific">Parablautia muri</name>
    <dbReference type="NCBI Taxonomy" id="2320879"/>
    <lineage>
        <taxon>Bacteria</taxon>
        <taxon>Bacillati</taxon>
        <taxon>Bacillota</taxon>
        <taxon>Clostridia</taxon>
        <taxon>Lachnospirales</taxon>
        <taxon>Lachnospiraceae</taxon>
        <taxon>Parablautia</taxon>
    </lineage>
</organism>
<reference evidence="1" key="1">
    <citation type="submission" date="2018-09" db="EMBL/GenBank/DDBJ databases">
        <title>Murine metabolic-syndrome-specific gut microbial biobank.</title>
        <authorList>
            <person name="Liu C."/>
        </authorList>
    </citation>
    <scope>NUCLEOTIDE SEQUENCE</scope>
    <source>
        <strain evidence="1">D42-62</strain>
    </source>
</reference>
<dbReference type="EMBL" id="QZDT01000020">
    <property type="protein sequence ID" value="NBJ93462.1"/>
    <property type="molecule type" value="Genomic_DNA"/>
</dbReference>
<keyword evidence="2" id="KW-1185">Reference proteome</keyword>
<sequence length="177" mass="20688">MGLFSKKTTELAYDAAECQRKKDIMRQMWNEAVEDGDSYEILHATQTTSKFERGFIFDSNTTTYYHYIVGYRKSDGKVGMVQVDRDLTQHTEPFFVDISAVVGVSYYAKLQQAWLLYRKGYDSYGEQFNINDTGSKTVAGIANMVQNEEREKFLDFLEELRARLEKEGHKQEKWKRV</sequence>
<dbReference type="RefSeq" id="WP_160560538.1">
    <property type="nucleotide sequence ID" value="NZ_QZDT01000020.1"/>
</dbReference>
<dbReference type="Proteomes" id="UP001154420">
    <property type="component" value="Unassembled WGS sequence"/>
</dbReference>
<protein>
    <submittedName>
        <fullName evidence="1">Uncharacterized protein</fullName>
    </submittedName>
</protein>
<accession>A0A9X5GTX4</accession>
<evidence type="ECO:0000313" key="2">
    <source>
        <dbReference type="Proteomes" id="UP001154420"/>
    </source>
</evidence>
<comment type="caution">
    <text evidence="1">The sequence shown here is derived from an EMBL/GenBank/DDBJ whole genome shotgun (WGS) entry which is preliminary data.</text>
</comment>
<evidence type="ECO:0000313" key="1">
    <source>
        <dbReference type="EMBL" id="NBJ93462.1"/>
    </source>
</evidence>
<gene>
    <name evidence="1" type="ORF">D5281_12880</name>
</gene>
<dbReference type="OrthoDB" id="3186008at2"/>
<proteinExistence type="predicted"/>